<name>A0A975AWF8_9THEO</name>
<dbReference type="InterPro" id="IPR032816">
    <property type="entry name" value="VTT_dom"/>
</dbReference>
<keyword evidence="2" id="KW-0472">Membrane</keyword>
<proteinExistence type="inferred from homology"/>
<dbReference type="EMBL" id="CP060096">
    <property type="protein sequence ID" value="QSZ27720.1"/>
    <property type="molecule type" value="Genomic_DNA"/>
</dbReference>
<dbReference type="RefSeq" id="WP_284680430.1">
    <property type="nucleotide sequence ID" value="NZ_CP060096.1"/>
</dbReference>
<dbReference type="GO" id="GO:0005886">
    <property type="term" value="C:plasma membrane"/>
    <property type="evidence" value="ECO:0007669"/>
    <property type="project" value="TreeGrafter"/>
</dbReference>
<gene>
    <name evidence="4" type="ORF">ACETAC_02120</name>
</gene>
<dbReference type="PANTHER" id="PTHR42709">
    <property type="entry name" value="ALKALINE PHOSPHATASE LIKE PROTEIN"/>
    <property type="match status" value="1"/>
</dbReference>
<dbReference type="Proteomes" id="UP000671913">
    <property type="component" value="Chromosome"/>
</dbReference>
<feature type="transmembrane region" description="Helical" evidence="2">
    <location>
        <begin position="52"/>
        <end position="74"/>
    </location>
</feature>
<keyword evidence="2" id="KW-0812">Transmembrane</keyword>
<evidence type="ECO:0000313" key="4">
    <source>
        <dbReference type="EMBL" id="QSZ27720.1"/>
    </source>
</evidence>
<reference evidence="4" key="1">
    <citation type="submission" date="2020-08" db="EMBL/GenBank/DDBJ databases">
        <title>Genomic insights into the carbon and energy metabolism of the first obligate autotrophic acetogenic bacterium Aceticella autotrophica gen. nov., sp. nov.</title>
        <authorList>
            <person name="Toshchakov S.V."/>
            <person name="Elcheninov A.G."/>
            <person name="Kublanov I.V."/>
            <person name="Frolov E.N."/>
            <person name="Lebedinsky A.V."/>
        </authorList>
    </citation>
    <scope>NUCLEOTIDE SEQUENCE</scope>
    <source>
        <strain evidence="4">3443-3Ac</strain>
    </source>
</reference>
<keyword evidence="5" id="KW-1185">Reference proteome</keyword>
<organism evidence="4 5">
    <name type="scientific">Aceticella autotrophica</name>
    <dbReference type="NCBI Taxonomy" id="2755338"/>
    <lineage>
        <taxon>Bacteria</taxon>
        <taxon>Bacillati</taxon>
        <taxon>Bacillota</taxon>
        <taxon>Clostridia</taxon>
        <taxon>Thermoanaerobacterales</taxon>
        <taxon>Thermoanaerobacteraceae</taxon>
        <taxon>Aceticella</taxon>
    </lineage>
</organism>
<protein>
    <submittedName>
        <fullName evidence="4">DedA family protein</fullName>
    </submittedName>
</protein>
<feature type="transmembrane region" description="Helical" evidence="2">
    <location>
        <begin position="7"/>
        <end position="25"/>
    </location>
</feature>
<dbReference type="InterPro" id="IPR051311">
    <property type="entry name" value="DedA_domain"/>
</dbReference>
<sequence>MDNSSIFFRIIVDYGYLALFIALIIEGTGMPGPVELFFLAAGYLISKGQMNFTSVILVAAAGNVTGNAIAYMIGAKKGRAFVERYGKYLKISVKDLEGMDKWFSKYGGLTVFLGRIIGLPRTPAIWASGISKMNFKVYFIYSALADLIWSAFWTSVAYLAAYQMLKINLFGKEYPIWYYFATTIAFMLFLYIIWRLFLWMKERYLT</sequence>
<dbReference type="PANTHER" id="PTHR42709:SF9">
    <property type="entry name" value="ALKALINE PHOSPHATASE LIKE PROTEIN"/>
    <property type="match status" value="1"/>
</dbReference>
<dbReference type="KEGG" id="aaut:ACETAC_02120"/>
<evidence type="ECO:0000256" key="2">
    <source>
        <dbReference type="SAM" id="Phobius"/>
    </source>
</evidence>
<feature type="transmembrane region" description="Helical" evidence="2">
    <location>
        <begin position="176"/>
        <end position="198"/>
    </location>
</feature>
<evidence type="ECO:0000259" key="3">
    <source>
        <dbReference type="Pfam" id="PF09335"/>
    </source>
</evidence>
<feature type="domain" description="VTT" evidence="3">
    <location>
        <begin position="33"/>
        <end position="158"/>
    </location>
</feature>
<comment type="similarity">
    <text evidence="1">Belongs to the DedA family.</text>
</comment>
<evidence type="ECO:0000313" key="5">
    <source>
        <dbReference type="Proteomes" id="UP000671913"/>
    </source>
</evidence>
<dbReference type="Pfam" id="PF09335">
    <property type="entry name" value="VTT_dom"/>
    <property type="match status" value="1"/>
</dbReference>
<accession>A0A975AWF8</accession>
<evidence type="ECO:0000256" key="1">
    <source>
        <dbReference type="ARBA" id="ARBA00010792"/>
    </source>
</evidence>
<feature type="transmembrane region" description="Helical" evidence="2">
    <location>
        <begin position="138"/>
        <end position="164"/>
    </location>
</feature>
<keyword evidence="2" id="KW-1133">Transmembrane helix</keyword>
<dbReference type="AlphaFoldDB" id="A0A975AWF8"/>